<dbReference type="InterPro" id="IPR002574">
    <property type="entry name" value="M_CoV"/>
</dbReference>
<keyword evidence="1 10" id="KW-0812">Transmembrane</keyword>
<keyword evidence="9 10" id="KW-0468">Viral matrix protein</keyword>
<keyword evidence="10" id="KW-0899">Viral immunoevasion</keyword>
<keyword evidence="3 10" id="KW-0946">Virion</keyword>
<dbReference type="GO" id="GO:0055036">
    <property type="term" value="C:virion membrane"/>
    <property type="evidence" value="ECO:0007669"/>
    <property type="project" value="UniProtKB-SubCell"/>
</dbReference>
<keyword evidence="7 10" id="KW-0472">Membrane</keyword>
<comment type="subcellular location">
    <subcellularLocation>
        <location evidence="10 11">Host Golgi apparatus membrane</location>
        <topology evidence="10 11">Multi-pass membrane protein</topology>
    </subcellularLocation>
    <subcellularLocation>
        <location evidence="10 11">Virion membrane</location>
        <topology evidence="10 11">Multi-pass membrane protein</topology>
    </subcellularLocation>
    <text evidence="10">Largely embedded in the lipid bilayer.</text>
</comment>
<name>A0A2P1M5K1_BCHK9</name>
<evidence type="ECO:0000256" key="3">
    <source>
        <dbReference type="ARBA" id="ARBA00022844"/>
    </source>
</evidence>
<organism evidence="12">
    <name type="scientific">Bat coronavirus HKU9</name>
    <name type="common">BtCoV</name>
    <name type="synonym">BtCoV/HKU9</name>
    <dbReference type="NCBI Taxonomy" id="694006"/>
    <lineage>
        <taxon>Viruses</taxon>
        <taxon>Riboviria</taxon>
        <taxon>Orthornavirae</taxon>
        <taxon>Pisuviricota</taxon>
        <taxon>Pisoniviricetes</taxon>
        <taxon>Nidovirales</taxon>
        <taxon>Cornidovirineae</taxon>
        <taxon>Coronaviridae</taxon>
        <taxon>Orthocoronavirinae</taxon>
        <taxon>Betacoronavirus</taxon>
        <taxon>Nobecovirus</taxon>
        <taxon>Betacoronavirus rousetti</taxon>
    </lineage>
</organism>
<comment type="caution">
    <text evidence="10">Lacks conserved residue(s) required for the propagation of feature annotation.</text>
</comment>
<organismHost>
    <name type="scientific">Rousettus leschenaultii</name>
    <name type="common">Leschenault's rousette</name>
    <name type="synonym">Pteropus leschenaultii</name>
    <dbReference type="NCBI Taxonomy" id="9408"/>
</organismHost>
<gene>
    <name evidence="10 11" type="primary">M</name>
</gene>
<sequence>MSTCANGTCSESAVVAAIKDWNFAVSIFLLFITILLQWGYPSRCKPLWVVKMCILWLLWPLSIAAAVFAAVYPINPVAFGFAIAFACISGLMWLSYFISSFRLLCRTGSGSAWSFMPETNMLLNVPLLGRTVTRPILADSLAIQFLLVRGEIQFDGFKLGRCDPGDMPDIVTVAKPASLHWYKKALTRNIGAKSAIIVYIKYKVGNHRVQNTTEDGDRLAMFVA</sequence>
<feature type="transmembrane region" description="Helical" evidence="11">
    <location>
        <begin position="78"/>
        <end position="98"/>
    </location>
</feature>
<feature type="topological domain" description="Intravirion" evidence="10">
    <location>
        <begin position="42"/>
        <end position="51"/>
    </location>
</feature>
<dbReference type="EMBL" id="MG762674">
    <property type="protein sequence ID" value="AVP25409.1"/>
    <property type="molecule type" value="Genomic_RNA"/>
</dbReference>
<proteinExistence type="inferred from homology"/>
<reference evidence="12" key="1">
    <citation type="journal article" date="2018" name="Virol. Sin.">
        <title>Longitudinal Surveillance of Betacoronaviruses in Fruit Bats in Yunnan Province, China During 2009-2016.</title>
        <authorList>
            <person name="Luo Y."/>
            <person name="Li B."/>
            <person name="Jiang R.D."/>
            <person name="Hu B.J."/>
            <person name="Luo D.S."/>
            <person name="Zhu G.J."/>
            <person name="Hu B."/>
            <person name="Liu H.Z."/>
            <person name="Zhang Y.Z."/>
            <person name="Yang X.L."/>
            <person name="Shi Z.L."/>
        </authorList>
    </citation>
    <scope>NUCLEOTIDE SEQUENCE</scope>
    <source>
        <strain evidence="12">Rousettus spp/Jinghong/2009</strain>
    </source>
</reference>
<keyword evidence="5 10" id="KW-0261">Viral envelope protein</keyword>
<dbReference type="GO" id="GO:0044178">
    <property type="term" value="C:host cell Golgi membrane"/>
    <property type="evidence" value="ECO:0007669"/>
    <property type="project" value="UniProtKB-SubCell"/>
</dbReference>
<evidence type="ECO:0000256" key="2">
    <source>
        <dbReference type="ARBA" id="ARBA00022812"/>
    </source>
</evidence>
<comment type="subunit">
    <text evidence="10">Homomultimer. Interacts with envelope E protein in the budding compartment of the host cell, which is located between endoplasmic reticulum and the Golgi complex. Forms a complex with S proteins. Interacts with nucleocapsid N protein. This interaction probably participates in RNA packaging into the virus.</text>
</comment>
<dbReference type="GO" id="GO:0016020">
    <property type="term" value="C:membrane"/>
    <property type="evidence" value="ECO:0007669"/>
    <property type="project" value="UniProtKB-UniRule"/>
</dbReference>
<keyword evidence="4 10" id="KW-1043">Host membrane</keyword>
<dbReference type="PROSITE" id="PS51927">
    <property type="entry name" value="COV_M"/>
    <property type="match status" value="1"/>
</dbReference>
<keyword evidence="2 10" id="KW-1040">Host Golgi apparatus</keyword>
<dbReference type="CDD" id="cd21570">
    <property type="entry name" value="batCoV_HKU9-like_M"/>
    <property type="match status" value="1"/>
</dbReference>
<feature type="transmembrane region" description="Helical" evidence="11">
    <location>
        <begin position="52"/>
        <end position="72"/>
    </location>
</feature>
<feature type="topological domain" description="Virion surface" evidence="10">
    <location>
        <begin position="73"/>
        <end position="80"/>
    </location>
</feature>
<evidence type="ECO:0000256" key="9">
    <source>
        <dbReference type="ARBA" id="ARBA00023311"/>
    </source>
</evidence>
<accession>A0A2P1M5K1</accession>
<dbReference type="GO" id="GO:0039660">
    <property type="term" value="F:structural constituent of virion"/>
    <property type="evidence" value="ECO:0007669"/>
    <property type="project" value="UniProtKB-UniRule"/>
</dbReference>
<dbReference type="InterPro" id="IPR044360">
    <property type="entry name" value="M_batCoV_HKU9-like"/>
</dbReference>
<dbReference type="Pfam" id="PF01635">
    <property type="entry name" value="CoV_M"/>
    <property type="match status" value="1"/>
</dbReference>
<evidence type="ECO:0000313" key="12">
    <source>
        <dbReference type="EMBL" id="AVP25409.1"/>
    </source>
</evidence>
<comment type="function">
    <text evidence="10 11">Component of the viral envelope that plays a central role in virus morphogenesis and assembly via its interactions with other viral proteins.</text>
</comment>
<dbReference type="HAMAP" id="MF_04202">
    <property type="entry name" value="BETA_CORONA_M"/>
    <property type="match status" value="1"/>
</dbReference>
<keyword evidence="10" id="KW-0945">Host-virus interaction</keyword>
<evidence type="ECO:0000256" key="10">
    <source>
        <dbReference type="HAMAP-Rule" id="MF_04202"/>
    </source>
</evidence>
<keyword evidence="8 10" id="KW-0325">Glycoprotein</keyword>
<protein>
    <recommendedName>
        <fullName evidence="10 11">Membrane protein</fullName>
        <shortName evidence="10 11">M protein</shortName>
    </recommendedName>
    <alternativeName>
        <fullName evidence="10 11">E1 glycoprotein</fullName>
    </alternativeName>
    <alternativeName>
        <fullName evidence="10 11">Matrix glycoprotein</fullName>
    </alternativeName>
    <alternativeName>
        <fullName evidence="10 11">Membrane glycoprotein</fullName>
    </alternativeName>
</protein>
<dbReference type="GO" id="GO:0019031">
    <property type="term" value="C:viral envelope"/>
    <property type="evidence" value="ECO:0007669"/>
    <property type="project" value="UniProtKB-UniRule"/>
</dbReference>
<evidence type="ECO:0000256" key="6">
    <source>
        <dbReference type="ARBA" id="ARBA00022989"/>
    </source>
</evidence>
<evidence type="ECO:0000256" key="1">
    <source>
        <dbReference type="ARBA" id="ARBA00022692"/>
    </source>
</evidence>
<evidence type="ECO:0000256" key="4">
    <source>
        <dbReference type="ARBA" id="ARBA00022870"/>
    </source>
</evidence>
<keyword evidence="6 10" id="KW-1133">Transmembrane helix</keyword>
<evidence type="ECO:0000256" key="11">
    <source>
        <dbReference type="RuleBase" id="RU363118"/>
    </source>
</evidence>
<evidence type="ECO:0000256" key="5">
    <source>
        <dbReference type="ARBA" id="ARBA00022879"/>
    </source>
</evidence>
<comment type="similarity">
    <text evidence="10 11">Belongs to the betacoronaviruses M protein family.</text>
</comment>
<evidence type="ECO:0000256" key="8">
    <source>
        <dbReference type="ARBA" id="ARBA00023180"/>
    </source>
</evidence>
<feature type="transmembrane region" description="Helical" evidence="11">
    <location>
        <begin position="21"/>
        <end position="40"/>
    </location>
</feature>
<comment type="subunit">
    <text evidence="11">Homomultimer. Interacts with envelope E protein in the budding compartment of the host cell, which is located between endoplasmic reticulum and the Golgi complex. Forms a complex with HE and S proteins. Interacts with nucleocapsid N protein. This interaction probably participates in RNA packaging into the virus.</text>
</comment>
<evidence type="ECO:0000256" key="7">
    <source>
        <dbReference type="ARBA" id="ARBA00023136"/>
    </source>
</evidence>